<organism evidence="1 2">
    <name type="scientific">Pseudoduganella danionis</name>
    <dbReference type="NCBI Taxonomy" id="1890295"/>
    <lineage>
        <taxon>Bacteria</taxon>
        <taxon>Pseudomonadati</taxon>
        <taxon>Pseudomonadota</taxon>
        <taxon>Betaproteobacteria</taxon>
        <taxon>Burkholderiales</taxon>
        <taxon>Oxalobacteraceae</taxon>
        <taxon>Telluria group</taxon>
        <taxon>Pseudoduganella</taxon>
    </lineage>
</organism>
<proteinExistence type="predicted"/>
<protein>
    <recommendedName>
        <fullName evidence="3">Cell division protein ZapA</fullName>
    </recommendedName>
</protein>
<gene>
    <name evidence="1" type="ORF">GM655_02480</name>
</gene>
<dbReference type="EMBL" id="WNKW01000001">
    <property type="protein sequence ID" value="MTW31687.1"/>
    <property type="molecule type" value="Genomic_DNA"/>
</dbReference>
<name>A0ABW9SI93_9BURK</name>
<dbReference type="Proteomes" id="UP000735592">
    <property type="component" value="Unassembled WGS sequence"/>
</dbReference>
<evidence type="ECO:0000313" key="1">
    <source>
        <dbReference type="EMBL" id="MTW31687.1"/>
    </source>
</evidence>
<evidence type="ECO:0000313" key="2">
    <source>
        <dbReference type="Proteomes" id="UP000735592"/>
    </source>
</evidence>
<keyword evidence="2" id="KW-1185">Reference proteome</keyword>
<comment type="caution">
    <text evidence="1">The sequence shown here is derived from an EMBL/GenBank/DDBJ whole genome shotgun (WGS) entry which is preliminary data.</text>
</comment>
<accession>A0ABW9SI93</accession>
<sequence length="67" mass="7454">MEQQLEVTVNGVSYPVAELSAEAQAQVTNLQFVEGEITRLNAQLAVYITARIAYENALREALPRSFQ</sequence>
<evidence type="ECO:0008006" key="3">
    <source>
        <dbReference type="Google" id="ProtNLM"/>
    </source>
</evidence>
<reference evidence="1 2" key="1">
    <citation type="submission" date="2019-11" db="EMBL/GenBank/DDBJ databases">
        <title>Type strains purchased from KCTC, JCM and DSMZ.</title>
        <authorList>
            <person name="Lu H."/>
        </authorList>
    </citation>
    <scope>NUCLEOTIDE SEQUENCE [LARGE SCALE GENOMIC DNA]</scope>
    <source>
        <strain evidence="1 2">DSM 103461</strain>
    </source>
</reference>